<proteinExistence type="predicted"/>
<evidence type="ECO:0000313" key="3">
    <source>
        <dbReference type="Proteomes" id="UP000033096"/>
    </source>
</evidence>
<protein>
    <submittedName>
        <fullName evidence="2">Uncharacterized protein</fullName>
    </submittedName>
</protein>
<organism evidence="2 3">
    <name type="scientific">Methanosarcina vacuolata Z-761</name>
    <dbReference type="NCBI Taxonomy" id="1434123"/>
    <lineage>
        <taxon>Archaea</taxon>
        <taxon>Methanobacteriati</taxon>
        <taxon>Methanobacteriota</taxon>
        <taxon>Stenosarchaea group</taxon>
        <taxon>Methanomicrobia</taxon>
        <taxon>Methanosarcinales</taxon>
        <taxon>Methanosarcinaceae</taxon>
        <taxon>Methanosarcina</taxon>
    </lineage>
</organism>
<dbReference type="KEGG" id="mvc:MSVAZ_2200"/>
<gene>
    <name evidence="2" type="ORF">MSVAZ_2200</name>
</gene>
<keyword evidence="1" id="KW-0472">Membrane</keyword>
<sequence length="77" mass="8626">MVCPVCVVGGIGFILSRIFGFPDVCVAFVVGMLATSMAYWMNHVMAKRWRKRKGQLVALNILSGIMFLYSLKLIGLW</sequence>
<name>A0A0E3Q6L6_9EURY</name>
<reference evidence="2 3" key="1">
    <citation type="submission" date="2014-07" db="EMBL/GenBank/DDBJ databases">
        <title>Methanogenic archaea and the global carbon cycle.</title>
        <authorList>
            <person name="Henriksen J.R."/>
            <person name="Luke J."/>
            <person name="Reinhart S."/>
            <person name="Benedict M.N."/>
            <person name="Youngblut N.D."/>
            <person name="Metcalf M.E."/>
            <person name="Whitaker R.J."/>
            <person name="Metcalf W.W."/>
        </authorList>
    </citation>
    <scope>NUCLEOTIDE SEQUENCE [LARGE SCALE GENOMIC DNA]</scope>
    <source>
        <strain evidence="2 3">Z-761</strain>
    </source>
</reference>
<feature type="transmembrane region" description="Helical" evidence="1">
    <location>
        <begin position="18"/>
        <end position="42"/>
    </location>
</feature>
<keyword evidence="1" id="KW-0812">Transmembrane</keyword>
<accession>A0A0E3Q6L6</accession>
<dbReference type="GeneID" id="24810667"/>
<dbReference type="Proteomes" id="UP000033096">
    <property type="component" value="Chromosome"/>
</dbReference>
<dbReference type="AlphaFoldDB" id="A0A0E3Q6L6"/>
<dbReference type="PATRIC" id="fig|1434123.4.peg.2685"/>
<dbReference type="EMBL" id="CP009520">
    <property type="protein sequence ID" value="AKB44469.1"/>
    <property type="molecule type" value="Genomic_DNA"/>
</dbReference>
<feature type="transmembrane region" description="Helical" evidence="1">
    <location>
        <begin position="54"/>
        <end position="71"/>
    </location>
</feature>
<dbReference type="RefSeq" id="WP_048121153.1">
    <property type="nucleotide sequence ID" value="NZ_CP009520.1"/>
</dbReference>
<evidence type="ECO:0000256" key="1">
    <source>
        <dbReference type="SAM" id="Phobius"/>
    </source>
</evidence>
<evidence type="ECO:0000313" key="2">
    <source>
        <dbReference type="EMBL" id="AKB44469.1"/>
    </source>
</evidence>
<dbReference type="HOGENOM" id="CLU_2629690_0_0_2"/>
<keyword evidence="1" id="KW-1133">Transmembrane helix</keyword>
<keyword evidence="3" id="KW-1185">Reference proteome</keyword>